<keyword evidence="3" id="KW-0804">Transcription</keyword>
<dbReference type="EMBL" id="LGTW01000010">
    <property type="protein sequence ID" value="KWX22985.1"/>
    <property type="molecule type" value="Genomic_DNA"/>
</dbReference>
<protein>
    <recommendedName>
        <fullName evidence="5">HTH gntR-type domain-containing protein</fullName>
    </recommendedName>
</protein>
<evidence type="ECO:0000256" key="1">
    <source>
        <dbReference type="ARBA" id="ARBA00023015"/>
    </source>
</evidence>
<dbReference type="SUPFAM" id="SSF48008">
    <property type="entry name" value="GntR ligand-binding domain-like"/>
    <property type="match status" value="1"/>
</dbReference>
<sequence length="242" mass="26608">MTTPSSFAAPGGKPPTATPPETVTEFVVEQLRDRIVLGQIQPGQKLSVYSLAEEFGVSRVPLREAVRQLEAECLVDNLPRRGTVVRPLNIADITDAYQIFERIEVIAAQRAATGGDASIAKEMRYWLDTMSALTEQGVPEASEQMLHAHRAFHFAMFRGGGEGVLQRHLRMLWNTCERYVIKSHTPERRVAAAREHDEIARQIEARDPDAVAEALAVHIHASMAATMASLRAMGIAESATPS</sequence>
<accession>A0A132PKV5</accession>
<proteinExistence type="predicted"/>
<dbReference type="InterPro" id="IPR000524">
    <property type="entry name" value="Tscrpt_reg_HTH_GntR"/>
</dbReference>
<feature type="region of interest" description="Disordered" evidence="4">
    <location>
        <begin position="1"/>
        <end position="20"/>
    </location>
</feature>
<evidence type="ECO:0000313" key="7">
    <source>
        <dbReference type="Proteomes" id="UP000070612"/>
    </source>
</evidence>
<dbReference type="Gene3D" id="1.20.120.530">
    <property type="entry name" value="GntR ligand-binding domain-like"/>
    <property type="match status" value="1"/>
</dbReference>
<dbReference type="SMART" id="SM00345">
    <property type="entry name" value="HTH_GNTR"/>
    <property type="match status" value="1"/>
</dbReference>
<dbReference type="SMART" id="SM00895">
    <property type="entry name" value="FCD"/>
    <property type="match status" value="1"/>
</dbReference>
<evidence type="ECO:0000313" key="6">
    <source>
        <dbReference type="EMBL" id="KWX22985.1"/>
    </source>
</evidence>
<dbReference type="Gene3D" id="1.10.10.10">
    <property type="entry name" value="Winged helix-like DNA-binding domain superfamily/Winged helix DNA-binding domain"/>
    <property type="match status" value="1"/>
</dbReference>
<keyword evidence="7" id="KW-1185">Reference proteome</keyword>
<dbReference type="SUPFAM" id="SSF46785">
    <property type="entry name" value="Winged helix' DNA-binding domain"/>
    <property type="match status" value="1"/>
</dbReference>
<name>A0A132PKV5_9MYCO</name>
<evidence type="ECO:0000256" key="2">
    <source>
        <dbReference type="ARBA" id="ARBA00023125"/>
    </source>
</evidence>
<organism evidence="6 7">
    <name type="scientific">Mycolicibacterium wolinskyi</name>
    <dbReference type="NCBI Taxonomy" id="59750"/>
    <lineage>
        <taxon>Bacteria</taxon>
        <taxon>Bacillati</taxon>
        <taxon>Actinomycetota</taxon>
        <taxon>Actinomycetes</taxon>
        <taxon>Mycobacteriales</taxon>
        <taxon>Mycobacteriaceae</taxon>
        <taxon>Mycolicibacterium</taxon>
    </lineage>
</organism>
<dbReference type="Proteomes" id="UP000070612">
    <property type="component" value="Unassembled WGS sequence"/>
</dbReference>
<evidence type="ECO:0000256" key="3">
    <source>
        <dbReference type="ARBA" id="ARBA00023163"/>
    </source>
</evidence>
<dbReference type="GO" id="GO:0003677">
    <property type="term" value="F:DNA binding"/>
    <property type="evidence" value="ECO:0007669"/>
    <property type="project" value="UniProtKB-KW"/>
</dbReference>
<dbReference type="InterPro" id="IPR008920">
    <property type="entry name" value="TF_FadR/GntR_C"/>
</dbReference>
<dbReference type="PATRIC" id="fig|59750.3.peg.658"/>
<dbReference type="InterPro" id="IPR011711">
    <property type="entry name" value="GntR_C"/>
</dbReference>
<evidence type="ECO:0000256" key="4">
    <source>
        <dbReference type="SAM" id="MobiDB-lite"/>
    </source>
</evidence>
<dbReference type="PROSITE" id="PS50949">
    <property type="entry name" value="HTH_GNTR"/>
    <property type="match status" value="1"/>
</dbReference>
<dbReference type="Pfam" id="PF00392">
    <property type="entry name" value="GntR"/>
    <property type="match status" value="1"/>
</dbReference>
<reference evidence="6 7" key="1">
    <citation type="submission" date="2015-07" db="EMBL/GenBank/DDBJ databases">
        <title>A draft genome sequence of Mycobacterium wolinskyi.</title>
        <authorList>
            <person name="de Man T.J."/>
            <person name="Perry K.A."/>
            <person name="Coulliette A.D."/>
            <person name="Jensen B."/>
            <person name="Toney N.C."/>
            <person name="Limbago B.M."/>
            <person name="Noble-Wang J."/>
        </authorList>
    </citation>
    <scope>NUCLEOTIDE SEQUENCE [LARGE SCALE GENOMIC DNA]</scope>
    <source>
        <strain evidence="6 7">CDC_01</strain>
    </source>
</reference>
<dbReference type="PANTHER" id="PTHR43537:SF24">
    <property type="entry name" value="GLUCONATE OPERON TRANSCRIPTIONAL REPRESSOR"/>
    <property type="match status" value="1"/>
</dbReference>
<keyword evidence="1" id="KW-0805">Transcription regulation</keyword>
<dbReference type="RefSeq" id="WP_067850661.1">
    <property type="nucleotide sequence ID" value="NZ_LGTW01000010.1"/>
</dbReference>
<comment type="caution">
    <text evidence="6">The sequence shown here is derived from an EMBL/GenBank/DDBJ whole genome shotgun (WGS) entry which is preliminary data.</text>
</comment>
<dbReference type="PANTHER" id="PTHR43537">
    <property type="entry name" value="TRANSCRIPTIONAL REGULATOR, GNTR FAMILY"/>
    <property type="match status" value="1"/>
</dbReference>
<dbReference type="GO" id="GO:0003700">
    <property type="term" value="F:DNA-binding transcription factor activity"/>
    <property type="evidence" value="ECO:0007669"/>
    <property type="project" value="InterPro"/>
</dbReference>
<evidence type="ECO:0000259" key="5">
    <source>
        <dbReference type="PROSITE" id="PS50949"/>
    </source>
</evidence>
<dbReference type="InterPro" id="IPR036390">
    <property type="entry name" value="WH_DNA-bd_sf"/>
</dbReference>
<keyword evidence="2" id="KW-0238">DNA-binding</keyword>
<dbReference type="InterPro" id="IPR036388">
    <property type="entry name" value="WH-like_DNA-bd_sf"/>
</dbReference>
<dbReference type="Pfam" id="PF07729">
    <property type="entry name" value="FCD"/>
    <property type="match status" value="1"/>
</dbReference>
<dbReference type="CDD" id="cd07377">
    <property type="entry name" value="WHTH_GntR"/>
    <property type="match status" value="1"/>
</dbReference>
<dbReference type="AlphaFoldDB" id="A0A132PKV5"/>
<gene>
    <name evidence="6" type="ORF">AFM11_16545</name>
</gene>
<feature type="domain" description="HTH gntR-type" evidence="5">
    <location>
        <begin position="21"/>
        <end position="88"/>
    </location>
</feature>